<gene>
    <name evidence="1" type="ORF">H9824_10925</name>
</gene>
<dbReference type="AlphaFoldDB" id="A0A9D2CLM2"/>
<dbReference type="Proteomes" id="UP000886851">
    <property type="component" value="Unassembled WGS sequence"/>
</dbReference>
<sequence>METKISPFKFNGYLVKHSEINLSENIPDGEELRIDIEPSGVKRGKDFTLTLCIHLYDNGGLIDVKAEVLGYFTLKNEEANVPDFLTRNAPAILFPYVRAYVSLLTSLSGKGTINLPTLNLSGLEGELRKNMRTE</sequence>
<dbReference type="SUPFAM" id="SSF54611">
    <property type="entry name" value="SecB-like"/>
    <property type="match status" value="1"/>
</dbReference>
<proteinExistence type="predicted"/>
<name>A0A9D2CLM2_9BACE</name>
<dbReference type="Gene3D" id="3.10.420.10">
    <property type="entry name" value="SecB-like"/>
    <property type="match status" value="1"/>
</dbReference>
<comment type="caution">
    <text evidence="1">The sequence shown here is derived from an EMBL/GenBank/DDBJ whole genome shotgun (WGS) entry which is preliminary data.</text>
</comment>
<evidence type="ECO:0000313" key="2">
    <source>
        <dbReference type="Proteomes" id="UP000886851"/>
    </source>
</evidence>
<reference evidence="1" key="1">
    <citation type="journal article" date="2021" name="PeerJ">
        <title>Extensive microbial diversity within the chicken gut microbiome revealed by metagenomics and culture.</title>
        <authorList>
            <person name="Gilroy R."/>
            <person name="Ravi A."/>
            <person name="Getino M."/>
            <person name="Pursley I."/>
            <person name="Horton D.L."/>
            <person name="Alikhan N.F."/>
            <person name="Baker D."/>
            <person name="Gharbi K."/>
            <person name="Hall N."/>
            <person name="Watson M."/>
            <person name="Adriaenssens E.M."/>
            <person name="Foster-Nyarko E."/>
            <person name="Jarju S."/>
            <person name="Secka A."/>
            <person name="Antonio M."/>
            <person name="Oren A."/>
            <person name="Chaudhuri R.R."/>
            <person name="La Ragione R."/>
            <person name="Hildebrand F."/>
            <person name="Pallen M.J."/>
        </authorList>
    </citation>
    <scope>NUCLEOTIDE SEQUENCE</scope>
    <source>
        <strain evidence="1">Gambia2-208</strain>
    </source>
</reference>
<dbReference type="InterPro" id="IPR035958">
    <property type="entry name" value="SecB-like_sf"/>
</dbReference>
<dbReference type="EMBL" id="DXCV01000071">
    <property type="protein sequence ID" value="HIY89198.1"/>
    <property type="molecule type" value="Genomic_DNA"/>
</dbReference>
<accession>A0A9D2CLM2</accession>
<protein>
    <submittedName>
        <fullName evidence="1">Protein-export chaperone SecB</fullName>
    </submittedName>
</protein>
<organism evidence="1 2">
    <name type="scientific">Candidatus Bacteroides pullicola</name>
    <dbReference type="NCBI Taxonomy" id="2838475"/>
    <lineage>
        <taxon>Bacteria</taxon>
        <taxon>Pseudomonadati</taxon>
        <taxon>Bacteroidota</taxon>
        <taxon>Bacteroidia</taxon>
        <taxon>Bacteroidales</taxon>
        <taxon>Bacteroidaceae</taxon>
        <taxon>Bacteroides</taxon>
    </lineage>
</organism>
<reference evidence="1" key="2">
    <citation type="submission" date="2021-04" db="EMBL/GenBank/DDBJ databases">
        <authorList>
            <person name="Gilroy R."/>
        </authorList>
    </citation>
    <scope>NUCLEOTIDE SEQUENCE</scope>
    <source>
        <strain evidence="1">Gambia2-208</strain>
    </source>
</reference>
<evidence type="ECO:0000313" key="1">
    <source>
        <dbReference type="EMBL" id="HIY89198.1"/>
    </source>
</evidence>